<evidence type="ECO:0000256" key="1">
    <source>
        <dbReference type="SAM" id="SignalP"/>
    </source>
</evidence>
<protein>
    <recommendedName>
        <fullName evidence="4">GPI anchored protein</fullName>
    </recommendedName>
</protein>
<sequence length="190" mass="19318">MVTMRLFLVTLVTLASTAAASENTHGFSLFTRSGLDKRQICTVNEITSTSCQECFGAGSVNCLSNTCYNPGVGDSCCSDGNYCEVGNYCTDAGCCPNGTPLEQCGATVSLSVVPPPASEATSPASSASSTLFIQTESTATTVVSNVTSAPTTPTSASIPVASFTGAASLNIITSGKGLVYAVLMLMGNLF</sequence>
<feature type="signal peptide" evidence="1">
    <location>
        <begin position="1"/>
        <end position="20"/>
    </location>
</feature>
<evidence type="ECO:0000313" key="2">
    <source>
        <dbReference type="EMBL" id="KAK5086064.1"/>
    </source>
</evidence>
<organism evidence="2 3">
    <name type="scientific">Lithohypha guttulata</name>
    <dbReference type="NCBI Taxonomy" id="1690604"/>
    <lineage>
        <taxon>Eukaryota</taxon>
        <taxon>Fungi</taxon>
        <taxon>Dikarya</taxon>
        <taxon>Ascomycota</taxon>
        <taxon>Pezizomycotina</taxon>
        <taxon>Eurotiomycetes</taxon>
        <taxon>Chaetothyriomycetidae</taxon>
        <taxon>Chaetothyriales</taxon>
        <taxon>Trichomeriaceae</taxon>
        <taxon>Lithohypha</taxon>
    </lineage>
</organism>
<name>A0ABR0K5H6_9EURO</name>
<comment type="caution">
    <text evidence="2">The sequence shown here is derived from an EMBL/GenBank/DDBJ whole genome shotgun (WGS) entry which is preliminary data.</text>
</comment>
<evidence type="ECO:0008006" key="4">
    <source>
        <dbReference type="Google" id="ProtNLM"/>
    </source>
</evidence>
<reference evidence="2 3" key="1">
    <citation type="submission" date="2023-08" db="EMBL/GenBank/DDBJ databases">
        <title>Black Yeasts Isolated from many extreme environments.</title>
        <authorList>
            <person name="Coleine C."/>
            <person name="Stajich J.E."/>
            <person name="Selbmann L."/>
        </authorList>
    </citation>
    <scope>NUCLEOTIDE SEQUENCE [LARGE SCALE GENOMIC DNA]</scope>
    <source>
        <strain evidence="2 3">CCFEE 5885</strain>
    </source>
</reference>
<dbReference type="EMBL" id="JAVRRG010000102">
    <property type="protein sequence ID" value="KAK5086064.1"/>
    <property type="molecule type" value="Genomic_DNA"/>
</dbReference>
<proteinExistence type="predicted"/>
<accession>A0ABR0K5H6</accession>
<keyword evidence="1" id="KW-0732">Signal</keyword>
<gene>
    <name evidence="2" type="ORF">LTR24_007139</name>
</gene>
<feature type="chain" id="PRO_5045082283" description="GPI anchored protein" evidence="1">
    <location>
        <begin position="21"/>
        <end position="190"/>
    </location>
</feature>
<evidence type="ECO:0000313" key="3">
    <source>
        <dbReference type="Proteomes" id="UP001345013"/>
    </source>
</evidence>
<dbReference type="Proteomes" id="UP001345013">
    <property type="component" value="Unassembled WGS sequence"/>
</dbReference>
<keyword evidence="3" id="KW-1185">Reference proteome</keyword>